<evidence type="ECO:0000313" key="2">
    <source>
        <dbReference type="Proteomes" id="UP000242972"/>
    </source>
</evidence>
<reference evidence="1 2" key="1">
    <citation type="journal article" date="2014" name="BMC Genomics">
        <title>Comparison of environmental and isolate Sulfobacillus genomes reveals diverse carbon, sulfur, nitrogen, and hydrogen metabolisms.</title>
        <authorList>
            <person name="Justice N.B."/>
            <person name="Norman A."/>
            <person name="Brown C.T."/>
            <person name="Singh A."/>
            <person name="Thomas B.C."/>
            <person name="Banfield J.F."/>
        </authorList>
    </citation>
    <scope>NUCLEOTIDE SEQUENCE [LARGE SCALE GENOMIC DNA]</scope>
    <source>
        <strain evidence="1">AMDSBA4</strain>
    </source>
</reference>
<evidence type="ECO:0000313" key="1">
    <source>
        <dbReference type="EMBL" id="PSR35425.1"/>
    </source>
</evidence>
<dbReference type="EMBL" id="PXYW01000001">
    <property type="protein sequence ID" value="PSR35425.1"/>
    <property type="molecule type" value="Genomic_DNA"/>
</dbReference>
<protein>
    <submittedName>
        <fullName evidence="1">Uncharacterized protein</fullName>
    </submittedName>
</protein>
<proteinExistence type="predicted"/>
<name>A0A2T2XLQ3_9FIRM</name>
<dbReference type="Proteomes" id="UP000242972">
    <property type="component" value="Unassembled WGS sequence"/>
</dbReference>
<comment type="caution">
    <text evidence="1">The sequence shown here is derived from an EMBL/GenBank/DDBJ whole genome shotgun (WGS) entry which is preliminary data.</text>
</comment>
<accession>A0A2T2XLQ3</accession>
<sequence>MWNAHQAQGFTLFYNHKVISQAPGVTDIFCFTGNWFLWQVGAMAEGGAMNMVTGQVLNPNFSTQEERKWKQLCPVDPQNVTYVLGLPQRYPFH</sequence>
<organism evidence="1 2">
    <name type="scientific">Sulfobacillus benefaciens</name>
    <dbReference type="NCBI Taxonomy" id="453960"/>
    <lineage>
        <taxon>Bacteria</taxon>
        <taxon>Bacillati</taxon>
        <taxon>Bacillota</taxon>
        <taxon>Clostridia</taxon>
        <taxon>Eubacteriales</taxon>
        <taxon>Clostridiales Family XVII. Incertae Sedis</taxon>
        <taxon>Sulfobacillus</taxon>
    </lineage>
</organism>
<gene>
    <name evidence="1" type="ORF">C7B46_00070</name>
</gene>
<dbReference type="AlphaFoldDB" id="A0A2T2XLQ3"/>